<accession>A0A1A6A8W1</accession>
<evidence type="ECO:0000256" key="3">
    <source>
        <dbReference type="ARBA" id="ARBA00022490"/>
    </source>
</evidence>
<evidence type="ECO:0000256" key="10">
    <source>
        <dbReference type="SAM" id="MobiDB-lite"/>
    </source>
</evidence>
<evidence type="ECO:0000256" key="6">
    <source>
        <dbReference type="ARBA" id="ARBA00022833"/>
    </source>
</evidence>
<dbReference type="PROSITE" id="PS00478">
    <property type="entry name" value="LIM_DOMAIN_1"/>
    <property type="match status" value="2"/>
</dbReference>
<feature type="region of interest" description="Disordered" evidence="10">
    <location>
        <begin position="628"/>
        <end position="653"/>
    </location>
</feature>
<dbReference type="GO" id="GO:0030695">
    <property type="term" value="F:GTPase regulator activity"/>
    <property type="evidence" value="ECO:0007669"/>
    <property type="project" value="UniProtKB-ARBA"/>
</dbReference>
<dbReference type="SMART" id="SM00132">
    <property type="entry name" value="LIM"/>
    <property type="match status" value="3"/>
</dbReference>
<feature type="compositionally biased region" description="Polar residues" evidence="10">
    <location>
        <begin position="432"/>
        <end position="451"/>
    </location>
</feature>
<dbReference type="InterPro" id="IPR001781">
    <property type="entry name" value="Znf_LIM"/>
</dbReference>
<dbReference type="STRING" id="1296121.A0A1A6A8W1"/>
<gene>
    <name evidence="12" type="ORF">I303_02501</name>
    <name evidence="13" type="ORF">I303_102487</name>
</gene>
<feature type="compositionally biased region" description="Acidic residues" evidence="10">
    <location>
        <begin position="643"/>
        <end position="652"/>
    </location>
</feature>
<dbReference type="Gene3D" id="2.10.110.10">
    <property type="entry name" value="Cysteine Rich Protein"/>
    <property type="match status" value="3"/>
</dbReference>
<feature type="region of interest" description="Disordered" evidence="10">
    <location>
        <begin position="367"/>
        <end position="386"/>
    </location>
</feature>
<dbReference type="GeneID" id="28966200"/>
<evidence type="ECO:0000256" key="7">
    <source>
        <dbReference type="ARBA" id="ARBA00022949"/>
    </source>
</evidence>
<feature type="region of interest" description="Disordered" evidence="10">
    <location>
        <begin position="1"/>
        <end position="71"/>
    </location>
</feature>
<dbReference type="PANTHER" id="PTHR24205">
    <property type="entry name" value="FOUR AND A HALF LIM DOMAINS PROTEIN"/>
    <property type="match status" value="1"/>
</dbReference>
<evidence type="ECO:0000256" key="1">
    <source>
        <dbReference type="ARBA" id="ARBA00004282"/>
    </source>
</evidence>
<keyword evidence="14" id="KW-1185">Reference proteome</keyword>
<organism evidence="12">
    <name type="scientific">Kwoniella dejecticola CBS 10117</name>
    <dbReference type="NCBI Taxonomy" id="1296121"/>
    <lineage>
        <taxon>Eukaryota</taxon>
        <taxon>Fungi</taxon>
        <taxon>Dikarya</taxon>
        <taxon>Basidiomycota</taxon>
        <taxon>Agaricomycotina</taxon>
        <taxon>Tremellomycetes</taxon>
        <taxon>Tremellales</taxon>
        <taxon>Cryptococcaceae</taxon>
        <taxon>Kwoniella</taxon>
    </lineage>
</organism>
<dbReference type="Proteomes" id="UP000078595">
    <property type="component" value="Chromosome 3"/>
</dbReference>
<keyword evidence="5" id="KW-0677">Repeat</keyword>
<dbReference type="PROSITE" id="PS50023">
    <property type="entry name" value="LIM_DOMAIN_2"/>
    <property type="match status" value="2"/>
</dbReference>
<evidence type="ECO:0000313" key="14">
    <source>
        <dbReference type="Proteomes" id="UP000078595"/>
    </source>
</evidence>
<evidence type="ECO:0000256" key="2">
    <source>
        <dbReference type="ARBA" id="ARBA00004496"/>
    </source>
</evidence>
<evidence type="ECO:0000313" key="13">
    <source>
        <dbReference type="EMBL" id="WWC59925.1"/>
    </source>
</evidence>
<feature type="compositionally biased region" description="Basic and acidic residues" evidence="10">
    <location>
        <begin position="279"/>
        <end position="291"/>
    </location>
</feature>
<keyword evidence="8 9" id="KW-0440">LIM domain</keyword>
<dbReference type="GO" id="GO:0003712">
    <property type="term" value="F:transcription coregulator activity"/>
    <property type="evidence" value="ECO:0007669"/>
    <property type="project" value="TreeGrafter"/>
</dbReference>
<comment type="subcellular location">
    <subcellularLocation>
        <location evidence="1">Cell junction</location>
    </subcellularLocation>
    <subcellularLocation>
        <location evidence="2">Cytoplasm</location>
    </subcellularLocation>
</comment>
<evidence type="ECO:0000256" key="4">
    <source>
        <dbReference type="ARBA" id="ARBA00022723"/>
    </source>
</evidence>
<evidence type="ECO:0000256" key="9">
    <source>
        <dbReference type="PROSITE-ProRule" id="PRU00125"/>
    </source>
</evidence>
<dbReference type="RefSeq" id="XP_018264336.1">
    <property type="nucleotide sequence ID" value="XM_018405842.1"/>
</dbReference>
<name>A0A1A6A8W1_9TREE</name>
<evidence type="ECO:0000259" key="11">
    <source>
        <dbReference type="PROSITE" id="PS50023"/>
    </source>
</evidence>
<dbReference type="GO" id="GO:0005634">
    <property type="term" value="C:nucleus"/>
    <property type="evidence" value="ECO:0007669"/>
    <property type="project" value="TreeGrafter"/>
</dbReference>
<keyword evidence="7" id="KW-0965">Cell junction</keyword>
<feature type="region of interest" description="Disordered" evidence="10">
    <location>
        <begin position="127"/>
        <end position="336"/>
    </location>
</feature>
<protein>
    <recommendedName>
        <fullName evidence="11">LIM zinc-binding domain-containing protein</fullName>
    </recommendedName>
</protein>
<dbReference type="KEGG" id="kdj:28966200"/>
<dbReference type="EMBL" id="CP144532">
    <property type="protein sequence ID" value="WWC59925.1"/>
    <property type="molecule type" value="Genomic_DNA"/>
</dbReference>
<dbReference type="Pfam" id="PF00412">
    <property type="entry name" value="LIM"/>
    <property type="match status" value="2"/>
</dbReference>
<reference evidence="13" key="2">
    <citation type="submission" date="2013-07" db="EMBL/GenBank/DDBJ databases">
        <authorList>
            <consortium name="The Broad Institute Genome Sequencing Platform"/>
            <person name="Cuomo C."/>
            <person name="Litvintseva A."/>
            <person name="Chen Y."/>
            <person name="Heitman J."/>
            <person name="Sun S."/>
            <person name="Springer D."/>
            <person name="Dromer F."/>
            <person name="Young S.K."/>
            <person name="Zeng Q."/>
            <person name="Gargeya S."/>
            <person name="Fitzgerald M."/>
            <person name="Abouelleil A."/>
            <person name="Alvarado L."/>
            <person name="Berlin A.M."/>
            <person name="Chapman S.B."/>
            <person name="Dewar J."/>
            <person name="Goldberg J."/>
            <person name="Griggs A."/>
            <person name="Gujja S."/>
            <person name="Hansen M."/>
            <person name="Howarth C."/>
            <person name="Imamovic A."/>
            <person name="Larimer J."/>
            <person name="McCowan C."/>
            <person name="Murphy C."/>
            <person name="Pearson M."/>
            <person name="Priest M."/>
            <person name="Roberts A."/>
            <person name="Saif S."/>
            <person name="Shea T."/>
            <person name="Sykes S."/>
            <person name="Wortman J."/>
            <person name="Nusbaum C."/>
            <person name="Birren B."/>
        </authorList>
    </citation>
    <scope>NUCLEOTIDE SEQUENCE</scope>
    <source>
        <strain evidence="13">CBS 10117</strain>
    </source>
</reference>
<reference evidence="12" key="1">
    <citation type="submission" date="2013-07" db="EMBL/GenBank/DDBJ databases">
        <title>The Genome Sequence of Cryptococcus dejecticola CBS10117.</title>
        <authorList>
            <consortium name="The Broad Institute Genome Sequencing Platform"/>
            <person name="Cuomo C."/>
            <person name="Litvintseva A."/>
            <person name="Chen Y."/>
            <person name="Heitman J."/>
            <person name="Sun S."/>
            <person name="Springer D."/>
            <person name="Dromer F."/>
            <person name="Young S.K."/>
            <person name="Zeng Q."/>
            <person name="Gargeya S."/>
            <person name="Fitzgerald M."/>
            <person name="Abouelleil A."/>
            <person name="Alvarado L."/>
            <person name="Berlin A.M."/>
            <person name="Chapman S.B."/>
            <person name="Dewar J."/>
            <person name="Goldberg J."/>
            <person name="Griggs A."/>
            <person name="Gujja S."/>
            <person name="Hansen M."/>
            <person name="Howarth C."/>
            <person name="Imamovic A."/>
            <person name="Larimer J."/>
            <person name="McCowan C."/>
            <person name="Murphy C."/>
            <person name="Pearson M."/>
            <person name="Priest M."/>
            <person name="Roberts A."/>
            <person name="Saif S."/>
            <person name="Shea T."/>
            <person name="Sykes S."/>
            <person name="Wortman J."/>
            <person name="Nusbaum C."/>
            <person name="Birren B."/>
        </authorList>
    </citation>
    <scope>NUCLEOTIDE SEQUENCE [LARGE SCALE GENOMIC DNA]</scope>
    <source>
        <strain evidence="12">CBS 10117</strain>
    </source>
</reference>
<keyword evidence="3" id="KW-0963">Cytoplasm</keyword>
<dbReference type="FunFam" id="2.10.110.10:FF:000135">
    <property type="entry name" value="LIM domain-containing protein, putative"/>
    <property type="match status" value="1"/>
</dbReference>
<feature type="domain" description="LIM zinc-binding" evidence="11">
    <location>
        <begin position="675"/>
        <end position="734"/>
    </location>
</feature>
<dbReference type="CDD" id="cd08368">
    <property type="entry name" value="LIM"/>
    <property type="match status" value="3"/>
</dbReference>
<dbReference type="GO" id="GO:0046872">
    <property type="term" value="F:metal ion binding"/>
    <property type="evidence" value="ECO:0007669"/>
    <property type="project" value="UniProtKB-KW"/>
</dbReference>
<reference evidence="13" key="3">
    <citation type="submission" date="2024-02" db="EMBL/GenBank/DDBJ databases">
        <title>Comparative genomics of Cryptococcus and Kwoniella reveals pathogenesis evolution and contrasting modes of karyotype evolution via chromosome fusion or intercentromeric recombination.</title>
        <authorList>
            <person name="Coelho M.A."/>
            <person name="David-Palma M."/>
            <person name="Shea T."/>
            <person name="Bowers K."/>
            <person name="McGinley-Smith S."/>
            <person name="Mohammad A.W."/>
            <person name="Gnirke A."/>
            <person name="Yurkov A.M."/>
            <person name="Nowrousian M."/>
            <person name="Sun S."/>
            <person name="Cuomo C.A."/>
            <person name="Heitman J."/>
        </authorList>
    </citation>
    <scope>NUCLEOTIDE SEQUENCE</scope>
    <source>
        <strain evidence="13">CBS 10117</strain>
    </source>
</reference>
<dbReference type="SUPFAM" id="SSF57716">
    <property type="entry name" value="Glucocorticoid receptor-like (DNA-binding domain)"/>
    <property type="match status" value="4"/>
</dbReference>
<feature type="region of interest" description="Disordered" evidence="10">
    <location>
        <begin position="399"/>
        <end position="456"/>
    </location>
</feature>
<dbReference type="FunFam" id="2.10.110.10:FF:000008">
    <property type="entry name" value="Paxillin isoform 1"/>
    <property type="match status" value="1"/>
</dbReference>
<keyword evidence="4 9" id="KW-0479">Metal-binding</keyword>
<keyword evidence="6 9" id="KW-0862">Zinc</keyword>
<feature type="domain" description="LIM zinc-binding" evidence="11">
    <location>
        <begin position="524"/>
        <end position="583"/>
    </location>
</feature>
<dbReference type="GO" id="GO:0005737">
    <property type="term" value="C:cytoplasm"/>
    <property type="evidence" value="ECO:0007669"/>
    <property type="project" value="UniProtKB-SubCell"/>
</dbReference>
<dbReference type="EMBL" id="KI894029">
    <property type="protein sequence ID" value="OBR86494.1"/>
    <property type="molecule type" value="Genomic_DNA"/>
</dbReference>
<evidence type="ECO:0000313" key="12">
    <source>
        <dbReference type="EMBL" id="OBR86494.1"/>
    </source>
</evidence>
<dbReference type="VEuPathDB" id="FungiDB:I303_02501"/>
<feature type="compositionally biased region" description="Low complexity" evidence="10">
    <location>
        <begin position="227"/>
        <end position="258"/>
    </location>
</feature>
<dbReference type="OrthoDB" id="15567at2759"/>
<dbReference type="AlphaFoldDB" id="A0A1A6A8W1"/>
<dbReference type="PANTHER" id="PTHR24205:SF16">
    <property type="entry name" value="GH01042P-RELATED"/>
    <property type="match status" value="1"/>
</dbReference>
<evidence type="ECO:0000256" key="8">
    <source>
        <dbReference type="ARBA" id="ARBA00023038"/>
    </source>
</evidence>
<proteinExistence type="predicted"/>
<sequence length="735" mass="78801">MQYTGLPPQPGSSQYTAHHGSLPPQPLPNPHDRHYPPGPAHQFPPLNHIHQGYHQQPLPPMSNGYHNQHTHVTYPQQPYHHAASPPDGHAAYAQPIRGVEAVPSPTPKVAYEAPVFQTFQERRRAKEMALRAQMGEPSSSSFSQVPIHAPSPVSYPQQHQHPIPSHRSPSPANPPPPSTMVMMGQPTSGYGSAPVPPSRSRSPAPAPSPISAPSVPSYRQPPSNAQSRPLPSPRALPSFPSTPGSTPSHSGTSSPYTSQGSSMPPPPIATASPIQANLERSDTRSSVKSLDRTGFSSSPVKRSLPKPPVGVNSSKSLDRGIPTTAGGSTGVVDGFKRTMNRNQPSVVEESPENSLVDGILGISISQRSSPAPAIPSIRTSSPAPSPPVIVTAGSSLDTRTPAKFSPLPAINVPDSDTSSVMTTDDECESRDLSQVTPKAKRNSNGPSSPGIQFSGLPVISVSTSDTADESPSSNGEISFAVPNINFDNGSPSISINVPSVSAPVAAASSSRPVRSRVQVDGSAIICAGCNNAIIGRIVNAMGQRWHPQCFGCAECGELLEHVSSYEWEGKAYCHLDFHDKFAHRCHHCQTPIVDPRFVTLNDPVLGQRYYHELHFFCSECGDPFLDPSKSSAPGTEKSRPDNGENDEEEDNETSAFVIQKGHPYCEKCHLRLHKPKCKACNLPIPDLAINAMGAKWHKECFVCSQCHNEFANNLFFPKDGQAFCTSCYEDIIAST</sequence>
<evidence type="ECO:0000256" key="5">
    <source>
        <dbReference type="ARBA" id="ARBA00022737"/>
    </source>
</evidence>